<accession>A0AAE1GP14</accession>
<reference evidence="1" key="1">
    <citation type="submission" date="2023-10" db="EMBL/GenBank/DDBJ databases">
        <title>Genome assemblies of two species of porcelain crab, Petrolisthes cinctipes and Petrolisthes manimaculis (Anomura: Porcellanidae).</title>
        <authorList>
            <person name="Angst P."/>
        </authorList>
    </citation>
    <scope>NUCLEOTIDE SEQUENCE</scope>
    <source>
        <strain evidence="1">PB745_01</strain>
        <tissue evidence="1">Gill</tissue>
    </source>
</reference>
<name>A0AAE1GP14_PETCI</name>
<keyword evidence="2" id="KW-1185">Reference proteome</keyword>
<organism evidence="1 2">
    <name type="scientific">Petrolisthes cinctipes</name>
    <name type="common">Flat porcelain crab</name>
    <dbReference type="NCBI Taxonomy" id="88211"/>
    <lineage>
        <taxon>Eukaryota</taxon>
        <taxon>Metazoa</taxon>
        <taxon>Ecdysozoa</taxon>
        <taxon>Arthropoda</taxon>
        <taxon>Crustacea</taxon>
        <taxon>Multicrustacea</taxon>
        <taxon>Malacostraca</taxon>
        <taxon>Eumalacostraca</taxon>
        <taxon>Eucarida</taxon>
        <taxon>Decapoda</taxon>
        <taxon>Pleocyemata</taxon>
        <taxon>Anomura</taxon>
        <taxon>Galatheoidea</taxon>
        <taxon>Porcellanidae</taxon>
        <taxon>Petrolisthes</taxon>
    </lineage>
</organism>
<evidence type="ECO:0000313" key="2">
    <source>
        <dbReference type="Proteomes" id="UP001286313"/>
    </source>
</evidence>
<evidence type="ECO:0000313" key="1">
    <source>
        <dbReference type="EMBL" id="KAK3895475.1"/>
    </source>
</evidence>
<dbReference type="AlphaFoldDB" id="A0AAE1GP14"/>
<comment type="caution">
    <text evidence="1">The sequence shown here is derived from an EMBL/GenBank/DDBJ whole genome shotgun (WGS) entry which is preliminary data.</text>
</comment>
<gene>
    <name evidence="1" type="ORF">Pcinc_000817</name>
</gene>
<sequence>MGRSVSTGVRMFSSSIPKLLAATAFLSIPAQKCQLLQLQAVNRRLTTAAILPFGSSNLCKKSFRDSGIIEEPFSVSSKDLLQEVEFSLGPFFISKERAEVSNFTTGLYMDRQTLITPRPKVQNDVMGFLKPFTFHPYTKLPVASVAQSGG</sequence>
<dbReference type="EMBL" id="JAWQEG010000040">
    <property type="protein sequence ID" value="KAK3895475.1"/>
    <property type="molecule type" value="Genomic_DNA"/>
</dbReference>
<proteinExistence type="predicted"/>
<protein>
    <submittedName>
        <fullName evidence="1">Uncharacterized protein</fullName>
    </submittedName>
</protein>
<dbReference type="Proteomes" id="UP001286313">
    <property type="component" value="Unassembled WGS sequence"/>
</dbReference>